<keyword evidence="9" id="KW-0198">Cysteine biosynthesis</keyword>
<dbReference type="EMBL" id="PZBZ01000030">
    <property type="protein sequence ID" value="PTG13983.1"/>
    <property type="molecule type" value="Genomic_DNA"/>
</dbReference>
<organism evidence="12 13">
    <name type="scientific">Staphylococcus chromogenes</name>
    <name type="common">Staphylococcus hyicus subsp. chromogenes</name>
    <dbReference type="NCBI Taxonomy" id="46126"/>
    <lineage>
        <taxon>Bacteria</taxon>
        <taxon>Bacillati</taxon>
        <taxon>Bacillota</taxon>
        <taxon>Bacilli</taxon>
        <taxon>Bacillales</taxon>
        <taxon>Staphylococcaceae</taxon>
        <taxon>Staphylococcus</taxon>
    </lineage>
</organism>
<dbReference type="GO" id="GO:0004124">
    <property type="term" value="F:cysteine synthase activity"/>
    <property type="evidence" value="ECO:0007669"/>
    <property type="project" value="UniProtKB-EC"/>
</dbReference>
<dbReference type="FunFam" id="3.40.50.1100:FF:000006">
    <property type="entry name" value="Cysteine synthase"/>
    <property type="match status" value="1"/>
</dbReference>
<comment type="cofactor">
    <cofactor evidence="1">
        <name>pyridoxal 5'-phosphate</name>
        <dbReference type="ChEBI" id="CHEBI:597326"/>
    </cofactor>
</comment>
<evidence type="ECO:0000256" key="3">
    <source>
        <dbReference type="ARBA" id="ARBA00007103"/>
    </source>
</evidence>
<dbReference type="AlphaFoldDB" id="A0AAE5W7V2"/>
<dbReference type="PANTHER" id="PTHR10314">
    <property type="entry name" value="CYSTATHIONINE BETA-SYNTHASE"/>
    <property type="match status" value="1"/>
</dbReference>
<evidence type="ECO:0000256" key="7">
    <source>
        <dbReference type="ARBA" id="ARBA00022679"/>
    </source>
</evidence>
<proteinExistence type="inferred from homology"/>
<keyword evidence="6" id="KW-0028">Amino-acid biosynthesis</keyword>
<accession>A0AAE5W7V2</accession>
<dbReference type="RefSeq" id="WP_107360661.1">
    <property type="nucleotide sequence ID" value="NZ_JAHSUP010000004.1"/>
</dbReference>
<dbReference type="GO" id="GO:0006535">
    <property type="term" value="P:cysteine biosynthetic process from serine"/>
    <property type="evidence" value="ECO:0007669"/>
    <property type="project" value="InterPro"/>
</dbReference>
<evidence type="ECO:0000256" key="1">
    <source>
        <dbReference type="ARBA" id="ARBA00001933"/>
    </source>
</evidence>
<comment type="catalytic activity">
    <reaction evidence="10">
        <text>O-acetyl-L-serine + hydrogen sulfide = L-cysteine + acetate</text>
        <dbReference type="Rhea" id="RHEA:14829"/>
        <dbReference type="ChEBI" id="CHEBI:29919"/>
        <dbReference type="ChEBI" id="CHEBI:30089"/>
        <dbReference type="ChEBI" id="CHEBI:35235"/>
        <dbReference type="ChEBI" id="CHEBI:58340"/>
        <dbReference type="EC" id="2.5.1.47"/>
    </reaction>
</comment>
<dbReference type="InterPro" id="IPR001216">
    <property type="entry name" value="P-phosphate_BS"/>
</dbReference>
<evidence type="ECO:0000313" key="12">
    <source>
        <dbReference type="EMBL" id="PTG13983.1"/>
    </source>
</evidence>
<protein>
    <recommendedName>
        <fullName evidence="5">cysteine synthase</fullName>
        <ecNumber evidence="5">2.5.1.47</ecNumber>
    </recommendedName>
</protein>
<evidence type="ECO:0000256" key="9">
    <source>
        <dbReference type="ARBA" id="ARBA00023192"/>
    </source>
</evidence>
<comment type="similarity">
    <text evidence="3">Belongs to the cysteine synthase/cystathionine beta-synthase family.</text>
</comment>
<name>A0AAE5W7V2_STACR</name>
<comment type="pathway">
    <text evidence="2">Amino-acid biosynthesis; L-cysteine biosynthesis; L-cysteine from L-serine: step 2/2.</text>
</comment>
<dbReference type="Gene3D" id="3.40.50.1100">
    <property type="match status" value="2"/>
</dbReference>
<gene>
    <name evidence="12" type="ORF">BU653_06610</name>
</gene>
<dbReference type="CDD" id="cd01561">
    <property type="entry name" value="CBS_like"/>
    <property type="match status" value="1"/>
</dbReference>
<keyword evidence="7" id="KW-0808">Transferase</keyword>
<evidence type="ECO:0000256" key="2">
    <source>
        <dbReference type="ARBA" id="ARBA00004962"/>
    </source>
</evidence>
<feature type="domain" description="Tryptophan synthase beta chain-like PALP" evidence="11">
    <location>
        <begin position="7"/>
        <end position="284"/>
    </location>
</feature>
<dbReference type="InterPro" id="IPR036052">
    <property type="entry name" value="TrpB-like_PALP_sf"/>
</dbReference>
<evidence type="ECO:0000256" key="8">
    <source>
        <dbReference type="ARBA" id="ARBA00022898"/>
    </source>
</evidence>
<reference evidence="12 13" key="1">
    <citation type="journal article" date="2016" name="Front. Microbiol.">
        <title>Comprehensive Phylogenetic Analysis of Bovine Non-aureus Staphylococci Species Based on Whole-Genome Sequencing.</title>
        <authorList>
            <person name="Naushad S."/>
            <person name="Barkema H.W."/>
            <person name="Luby C."/>
            <person name="Condas L.A."/>
            <person name="Nobrega D.B."/>
            <person name="Carson D.A."/>
            <person name="De Buck J."/>
        </authorList>
    </citation>
    <scope>NUCLEOTIDE SEQUENCE [LARGE SCALE GENOMIC DNA]</scope>
    <source>
        <strain evidence="12 13">SNUC 505</strain>
    </source>
</reference>
<evidence type="ECO:0000259" key="11">
    <source>
        <dbReference type="Pfam" id="PF00291"/>
    </source>
</evidence>
<keyword evidence="8" id="KW-0663">Pyridoxal phosphate</keyword>
<dbReference type="InterPro" id="IPR050214">
    <property type="entry name" value="Cys_Synth/Cystath_Beta-Synth"/>
</dbReference>
<dbReference type="InterPro" id="IPR001926">
    <property type="entry name" value="TrpB-like_PALP"/>
</dbReference>
<comment type="subunit">
    <text evidence="4">Homodimer.</text>
</comment>
<dbReference type="SUPFAM" id="SSF53686">
    <property type="entry name" value="Tryptophan synthase beta subunit-like PLP-dependent enzymes"/>
    <property type="match status" value="1"/>
</dbReference>
<dbReference type="Proteomes" id="UP000242704">
    <property type="component" value="Unassembled WGS sequence"/>
</dbReference>
<comment type="caution">
    <text evidence="12">The sequence shown here is derived from an EMBL/GenBank/DDBJ whole genome shotgun (WGS) entry which is preliminary data.</text>
</comment>
<evidence type="ECO:0000256" key="10">
    <source>
        <dbReference type="ARBA" id="ARBA00047931"/>
    </source>
</evidence>
<sequence length="303" mass="32971">MKLRQLDLIGNTPLVNLSHYSTDDVQIYAKLEMYNPGGSVKDRLGKYLIEQALNRGDLLEGGTVVEATAGNTGIGLLMAAIPYHIDCVIFAPEGFAEEKMATMRALGATIYRTPREEGMVGARQQAQAYAQTHHAFYTNQFETIDNPKAYQHTLASEILTDLPDIDCFVAGAGSGGTFSGVAERFVSQGIRCVVVEPRGSILSGNEKGRHDTEGIGVETWPTFLKREWIDAVEVVSDAKAFQHVKDLARYEGLLVGSSSGAALEGALQTAKRLEKGKIVVVFPDGSDRYLSKNIFTYGGMQDE</sequence>
<evidence type="ECO:0000256" key="6">
    <source>
        <dbReference type="ARBA" id="ARBA00022605"/>
    </source>
</evidence>
<evidence type="ECO:0000256" key="4">
    <source>
        <dbReference type="ARBA" id="ARBA00011738"/>
    </source>
</evidence>
<dbReference type="PROSITE" id="PS00901">
    <property type="entry name" value="CYS_SYNTHASE"/>
    <property type="match status" value="1"/>
</dbReference>
<evidence type="ECO:0000313" key="13">
    <source>
        <dbReference type="Proteomes" id="UP000242704"/>
    </source>
</evidence>
<dbReference type="EC" id="2.5.1.47" evidence="5"/>
<evidence type="ECO:0000256" key="5">
    <source>
        <dbReference type="ARBA" id="ARBA00012681"/>
    </source>
</evidence>
<dbReference type="Pfam" id="PF00291">
    <property type="entry name" value="PALP"/>
    <property type="match status" value="1"/>
</dbReference>